<dbReference type="EMBL" id="CP092488">
    <property type="protein sequence ID" value="UMB68774.1"/>
    <property type="molecule type" value="Genomic_DNA"/>
</dbReference>
<accession>A0ABY3VH67</accession>
<sequence length="164" mass="18516">MYGAELLRSAVNLYFRPAAIDRDIDALRNAGYRILTADTSAWVDVAHMHDGLAQMFDFPRHYGHNWSALNDCLSDMRALDQDLPAGTLRVVLALRRFDTFASRYPEAAHHLLDIYALNQRDALIVGDHLICLVQSDDPGLQLAPVGATEPQWNRDEWLDSKRGL</sequence>
<name>A0ABY3VH67_9MYCO</name>
<evidence type="ECO:0000259" key="2">
    <source>
        <dbReference type="Pfam" id="PF01337"/>
    </source>
</evidence>
<protein>
    <submittedName>
        <fullName evidence="3">Barstar family protein</fullName>
    </submittedName>
</protein>
<evidence type="ECO:0000313" key="4">
    <source>
        <dbReference type="Proteomes" id="UP001055336"/>
    </source>
</evidence>
<reference evidence="3" key="1">
    <citation type="submission" date="2022-08" db="EMBL/GenBank/DDBJ databases">
        <title>Whole genome sequencing of non-tuberculosis mycobacteria type-strains.</title>
        <authorList>
            <person name="Igarashi Y."/>
            <person name="Osugi A."/>
            <person name="Mitarai S."/>
        </authorList>
    </citation>
    <scope>NUCLEOTIDE SEQUENCE</scope>
    <source>
        <strain evidence="3">DSM 45127</strain>
    </source>
</reference>
<dbReference type="InterPro" id="IPR035905">
    <property type="entry name" value="Barstar-like_sf"/>
</dbReference>
<feature type="domain" description="Barstar (barnase inhibitor)" evidence="2">
    <location>
        <begin position="33"/>
        <end position="118"/>
    </location>
</feature>
<proteinExistence type="inferred from homology"/>
<dbReference type="InterPro" id="IPR000468">
    <property type="entry name" value="Barstar"/>
</dbReference>
<gene>
    <name evidence="3" type="ORF">MKK62_20575</name>
</gene>
<comment type="similarity">
    <text evidence="1">Belongs to the barstar family.</text>
</comment>
<dbReference type="Proteomes" id="UP001055336">
    <property type="component" value="Chromosome"/>
</dbReference>
<dbReference type="SUPFAM" id="SSF52038">
    <property type="entry name" value="Barstar-related"/>
    <property type="match status" value="1"/>
</dbReference>
<evidence type="ECO:0000313" key="3">
    <source>
        <dbReference type="EMBL" id="UMB68774.1"/>
    </source>
</evidence>
<keyword evidence="4" id="KW-1185">Reference proteome</keyword>
<organism evidence="3 4">
    <name type="scientific">Mycobacterium paraterrae</name>
    <dbReference type="NCBI Taxonomy" id="577492"/>
    <lineage>
        <taxon>Bacteria</taxon>
        <taxon>Bacillati</taxon>
        <taxon>Actinomycetota</taxon>
        <taxon>Actinomycetes</taxon>
        <taxon>Mycobacteriales</taxon>
        <taxon>Mycobacteriaceae</taxon>
        <taxon>Mycobacterium</taxon>
    </lineage>
</organism>
<evidence type="ECO:0000256" key="1">
    <source>
        <dbReference type="ARBA" id="ARBA00006845"/>
    </source>
</evidence>
<dbReference type="Pfam" id="PF01337">
    <property type="entry name" value="Barstar"/>
    <property type="match status" value="1"/>
</dbReference>
<dbReference type="Gene3D" id="3.30.370.10">
    <property type="entry name" value="Barstar-like"/>
    <property type="match status" value="1"/>
</dbReference>
<dbReference type="RefSeq" id="WP_240260314.1">
    <property type="nucleotide sequence ID" value="NZ_CP092488.2"/>
</dbReference>